<reference evidence="2 3" key="1">
    <citation type="submission" date="2024-03" db="EMBL/GenBank/DDBJ databases">
        <title>The Acrasis kona genome and developmental transcriptomes reveal deep origins of eukaryotic multicellular pathways.</title>
        <authorList>
            <person name="Sheikh S."/>
            <person name="Fu C.-J."/>
            <person name="Brown M.W."/>
            <person name="Baldauf S.L."/>
        </authorList>
    </citation>
    <scope>NUCLEOTIDE SEQUENCE [LARGE SCALE GENOMIC DNA]</scope>
    <source>
        <strain evidence="2 3">ATCC MYA-3509</strain>
    </source>
</reference>
<sequence>MLRQISTSSLKQIRYFSARTVLLASDSSSKTQSSEEGYGLARASQADAKQAQKGQDEVLQHRQANKMTTRLHDPSKDAQQTPQRFERDLENEK</sequence>
<evidence type="ECO:0000313" key="3">
    <source>
        <dbReference type="Proteomes" id="UP001431209"/>
    </source>
</evidence>
<comment type="caution">
    <text evidence="2">The sequence shown here is derived from an EMBL/GenBank/DDBJ whole genome shotgun (WGS) entry which is preliminary data.</text>
</comment>
<name>A0AAW2YR61_9EUKA</name>
<keyword evidence="3" id="KW-1185">Reference proteome</keyword>
<feature type="compositionally biased region" description="Low complexity" evidence="1">
    <location>
        <begin position="25"/>
        <end position="34"/>
    </location>
</feature>
<feature type="compositionally biased region" description="Basic and acidic residues" evidence="1">
    <location>
        <begin position="84"/>
        <end position="93"/>
    </location>
</feature>
<feature type="compositionally biased region" description="Low complexity" evidence="1">
    <location>
        <begin position="43"/>
        <end position="53"/>
    </location>
</feature>
<gene>
    <name evidence="2" type="ORF">AKO1_010953</name>
</gene>
<organism evidence="2 3">
    <name type="scientific">Acrasis kona</name>
    <dbReference type="NCBI Taxonomy" id="1008807"/>
    <lineage>
        <taxon>Eukaryota</taxon>
        <taxon>Discoba</taxon>
        <taxon>Heterolobosea</taxon>
        <taxon>Tetramitia</taxon>
        <taxon>Eutetramitia</taxon>
        <taxon>Acrasidae</taxon>
        <taxon>Acrasis</taxon>
    </lineage>
</organism>
<dbReference type="AlphaFoldDB" id="A0AAW2YR61"/>
<evidence type="ECO:0000313" key="2">
    <source>
        <dbReference type="EMBL" id="KAL0479675.1"/>
    </source>
</evidence>
<protein>
    <submittedName>
        <fullName evidence="2">Transcription factor ETV6</fullName>
    </submittedName>
</protein>
<feature type="region of interest" description="Disordered" evidence="1">
    <location>
        <begin position="24"/>
        <end position="93"/>
    </location>
</feature>
<dbReference type="EMBL" id="JAOPGA020000585">
    <property type="protein sequence ID" value="KAL0479675.1"/>
    <property type="molecule type" value="Genomic_DNA"/>
</dbReference>
<accession>A0AAW2YR61</accession>
<evidence type="ECO:0000256" key="1">
    <source>
        <dbReference type="SAM" id="MobiDB-lite"/>
    </source>
</evidence>
<proteinExistence type="predicted"/>
<dbReference type="Proteomes" id="UP001431209">
    <property type="component" value="Unassembled WGS sequence"/>
</dbReference>